<keyword evidence="3" id="KW-1185">Reference proteome</keyword>
<evidence type="ECO:0000313" key="2">
    <source>
        <dbReference type="EMBL" id="VAH29001.1"/>
    </source>
</evidence>
<dbReference type="PANTHER" id="PTHR47906">
    <property type="entry name" value="OSJNBB0050O03.9 PROTEIN-RELATED"/>
    <property type="match status" value="1"/>
</dbReference>
<proteinExistence type="predicted"/>
<dbReference type="AlphaFoldDB" id="A0A9R1R5G2"/>
<dbReference type="EMBL" id="LT934113">
    <property type="protein sequence ID" value="VAH29001.1"/>
    <property type="molecule type" value="Genomic_DNA"/>
</dbReference>
<evidence type="ECO:0008006" key="4">
    <source>
        <dbReference type="Google" id="ProtNLM"/>
    </source>
</evidence>
<dbReference type="Gramene" id="TRITD2Av1G075550.2">
    <property type="protein sequence ID" value="TRITD2Av1G075550.2"/>
    <property type="gene ID" value="TRITD2Av1G075550"/>
</dbReference>
<dbReference type="PANTHER" id="PTHR47906:SF8">
    <property type="entry name" value="MYB_SANT-LIKE DOMAIN-CONTAINING PROTEIN"/>
    <property type="match status" value="1"/>
</dbReference>
<protein>
    <recommendedName>
        <fullName evidence="4">Myb/SANT-like domain-containing protein</fullName>
    </recommendedName>
</protein>
<sequence>MRLMLSQLSIFDVFPCEGTFEGCTVPLMYFHVMGKHKLTLKIEEDSNPRDKYITWTNEATRFMLEWYIDLRKDKPATFKFKKQHHLQCADALNGKFSLGVTQTQVDRHYRQCKEKWGWVRRAMANSGNGLDRTTFTFTLSESKKQRLNKTAVNYLTRPIRFFHQLEELFSDQSHADGSLAVDQTTVNVDDGSDDSEDVRELEGNLIPADSDEADSDTIDRRSPKVDLDGNPLNKKRKCASSSPSKKPTKGKANKKGKVSNDDMVTSIKKLAESLASPIVSVQPMPPADPYANLWKRINALTIPAKDKLEIVAYLSKPDQDIFRSYLNYADETILREWVISYFEPQFHEGGNDGSAAAH</sequence>
<reference evidence="2 3" key="1">
    <citation type="submission" date="2017-09" db="EMBL/GenBank/DDBJ databases">
        <authorList>
            <consortium name="International Durum Wheat Genome Sequencing Consortium (IDWGSC)"/>
            <person name="Milanesi L."/>
        </authorList>
    </citation>
    <scope>NUCLEOTIDE SEQUENCE [LARGE SCALE GENOMIC DNA]</scope>
    <source>
        <strain evidence="3">cv. Svevo</strain>
    </source>
</reference>
<evidence type="ECO:0000256" key="1">
    <source>
        <dbReference type="SAM" id="MobiDB-lite"/>
    </source>
</evidence>
<feature type="compositionally biased region" description="Basic and acidic residues" evidence="1">
    <location>
        <begin position="217"/>
        <end position="227"/>
    </location>
</feature>
<gene>
    <name evidence="2" type="ORF">TRITD_2Av1G075550</name>
</gene>
<evidence type="ECO:0000313" key="3">
    <source>
        <dbReference type="Proteomes" id="UP000324705"/>
    </source>
</evidence>
<feature type="compositionally biased region" description="Basic residues" evidence="1">
    <location>
        <begin position="246"/>
        <end position="257"/>
    </location>
</feature>
<accession>A0A9R1R5G2</accession>
<dbReference type="OMA" id="NIWKRIN"/>
<organism evidence="2 3">
    <name type="scientific">Triticum turgidum subsp. durum</name>
    <name type="common">Durum wheat</name>
    <name type="synonym">Triticum durum</name>
    <dbReference type="NCBI Taxonomy" id="4567"/>
    <lineage>
        <taxon>Eukaryota</taxon>
        <taxon>Viridiplantae</taxon>
        <taxon>Streptophyta</taxon>
        <taxon>Embryophyta</taxon>
        <taxon>Tracheophyta</taxon>
        <taxon>Spermatophyta</taxon>
        <taxon>Magnoliopsida</taxon>
        <taxon>Liliopsida</taxon>
        <taxon>Poales</taxon>
        <taxon>Poaceae</taxon>
        <taxon>BOP clade</taxon>
        <taxon>Pooideae</taxon>
        <taxon>Triticodae</taxon>
        <taxon>Triticeae</taxon>
        <taxon>Triticinae</taxon>
        <taxon>Triticum</taxon>
    </lineage>
</organism>
<dbReference type="Proteomes" id="UP000324705">
    <property type="component" value="Chromosome 2A"/>
</dbReference>
<feature type="region of interest" description="Disordered" evidence="1">
    <location>
        <begin position="206"/>
        <end position="259"/>
    </location>
</feature>
<name>A0A9R1R5G2_TRITD</name>